<keyword evidence="3" id="KW-0804">Transcription</keyword>
<keyword evidence="7" id="KW-1185">Reference proteome</keyword>
<dbReference type="InterPro" id="IPR009057">
    <property type="entry name" value="Homeodomain-like_sf"/>
</dbReference>
<name>A0A1R3L3K6_9ROSI</name>
<dbReference type="GO" id="GO:0003700">
    <property type="term" value="F:DNA-binding transcription factor activity"/>
    <property type="evidence" value="ECO:0007669"/>
    <property type="project" value="InterPro"/>
</dbReference>
<evidence type="ECO:0000256" key="3">
    <source>
        <dbReference type="ARBA" id="ARBA00023163"/>
    </source>
</evidence>
<keyword evidence="1" id="KW-0805">Transcription regulation</keyword>
<evidence type="ECO:0000259" key="5">
    <source>
        <dbReference type="PROSITE" id="PS01124"/>
    </source>
</evidence>
<dbReference type="PANTHER" id="PTHR43280:SF2">
    <property type="entry name" value="HTH-TYPE TRANSCRIPTIONAL REGULATOR EXSA"/>
    <property type="match status" value="1"/>
</dbReference>
<dbReference type="EMBL" id="AWUE01002785">
    <property type="protein sequence ID" value="OMP13926.1"/>
    <property type="molecule type" value="Genomic_DNA"/>
</dbReference>
<dbReference type="PROSITE" id="PS01124">
    <property type="entry name" value="HTH_ARAC_FAMILY_2"/>
    <property type="match status" value="1"/>
</dbReference>
<proteinExistence type="predicted"/>
<dbReference type="SUPFAM" id="SSF46689">
    <property type="entry name" value="Homeodomain-like"/>
    <property type="match status" value="1"/>
</dbReference>
<dbReference type="InterPro" id="IPR018060">
    <property type="entry name" value="HTH_AraC"/>
</dbReference>
<dbReference type="SMART" id="SM00342">
    <property type="entry name" value="HTH_ARAC"/>
    <property type="match status" value="1"/>
</dbReference>
<dbReference type="Gene3D" id="1.10.10.60">
    <property type="entry name" value="Homeodomain-like"/>
    <property type="match status" value="2"/>
</dbReference>
<protein>
    <recommendedName>
        <fullName evidence="5">HTH araC/xylS-type domain-containing protein</fullName>
    </recommendedName>
</protein>
<reference evidence="7" key="1">
    <citation type="submission" date="2013-09" db="EMBL/GenBank/DDBJ databases">
        <title>Corchorus olitorius genome sequencing.</title>
        <authorList>
            <person name="Alam M."/>
            <person name="Haque M.S."/>
            <person name="Islam M.S."/>
            <person name="Emdad E.M."/>
            <person name="Islam M.M."/>
            <person name="Ahmed B."/>
            <person name="Halim A."/>
            <person name="Hossen Q.M.M."/>
            <person name="Hossain M.Z."/>
            <person name="Ahmed R."/>
            <person name="Khan M.M."/>
            <person name="Islam R."/>
            <person name="Rashid M.M."/>
            <person name="Khan S.A."/>
            <person name="Rahman M.S."/>
            <person name="Alam M."/>
            <person name="Yahiya A.S."/>
            <person name="Khan M.S."/>
            <person name="Azam M.S."/>
            <person name="Haque T."/>
            <person name="Lashkar M.Z.H."/>
            <person name="Akhand A.I."/>
            <person name="Morshed G."/>
            <person name="Roy S."/>
            <person name="Uddin K.S."/>
            <person name="Rabeya T."/>
            <person name="Hossain A.S."/>
            <person name="Chowdhury A."/>
            <person name="Snigdha A.R."/>
            <person name="Mortoza M.S."/>
            <person name="Matin S.A."/>
            <person name="Hoque S.M.E."/>
            <person name="Islam M.K."/>
            <person name="Roy D.K."/>
            <person name="Haider R."/>
            <person name="Moosa M.M."/>
            <person name="Elias S.M."/>
            <person name="Hasan A.M."/>
            <person name="Jahan S."/>
            <person name="Shafiuddin M."/>
            <person name="Mahmood N."/>
            <person name="Shommy N.S."/>
        </authorList>
    </citation>
    <scope>NUCLEOTIDE SEQUENCE [LARGE SCALE GENOMIC DNA]</scope>
    <source>
        <strain evidence="7">cv. O-4</strain>
    </source>
</reference>
<keyword evidence="2" id="KW-0238">DNA-binding</keyword>
<sequence>MDDHRYFRLDCWACYCYSVEKKNKALRRKYEQMMVNLKNGAVALPEEVQEESNENDTETESEQELTSKNTISADTVARILKKLATFEKSEKYLKKDLTISSLAGQLNTNTKYLSEVIKNNTSQNFNHYINNLRINYIVHKLYNEPKYREYKISYLAEECGFASSQVFVIAFKKINGLTPSYFIQSLKEDKVNIS</sequence>
<feature type="domain" description="HTH araC/xylS-type" evidence="5">
    <location>
        <begin position="90"/>
        <end position="185"/>
    </location>
</feature>
<comment type="caution">
    <text evidence="6">The sequence shown here is derived from an EMBL/GenBank/DDBJ whole genome shotgun (WGS) entry which is preliminary data.</text>
</comment>
<dbReference type="AlphaFoldDB" id="A0A1R3L3K6"/>
<feature type="region of interest" description="Disordered" evidence="4">
    <location>
        <begin position="46"/>
        <end position="67"/>
    </location>
</feature>
<dbReference type="GO" id="GO:0043565">
    <property type="term" value="F:sequence-specific DNA binding"/>
    <property type="evidence" value="ECO:0007669"/>
    <property type="project" value="InterPro"/>
</dbReference>
<dbReference type="Proteomes" id="UP000187203">
    <property type="component" value="Unassembled WGS sequence"/>
</dbReference>
<organism evidence="6 7">
    <name type="scientific">Corchorus olitorius</name>
    <dbReference type="NCBI Taxonomy" id="93759"/>
    <lineage>
        <taxon>Eukaryota</taxon>
        <taxon>Viridiplantae</taxon>
        <taxon>Streptophyta</taxon>
        <taxon>Embryophyta</taxon>
        <taxon>Tracheophyta</taxon>
        <taxon>Spermatophyta</taxon>
        <taxon>Magnoliopsida</taxon>
        <taxon>eudicotyledons</taxon>
        <taxon>Gunneridae</taxon>
        <taxon>Pentapetalae</taxon>
        <taxon>rosids</taxon>
        <taxon>malvids</taxon>
        <taxon>Malvales</taxon>
        <taxon>Malvaceae</taxon>
        <taxon>Grewioideae</taxon>
        <taxon>Apeibeae</taxon>
        <taxon>Corchorus</taxon>
    </lineage>
</organism>
<dbReference type="OrthoDB" id="5573001at2759"/>
<evidence type="ECO:0000256" key="4">
    <source>
        <dbReference type="SAM" id="MobiDB-lite"/>
    </source>
</evidence>
<evidence type="ECO:0000313" key="7">
    <source>
        <dbReference type="Proteomes" id="UP000187203"/>
    </source>
</evidence>
<evidence type="ECO:0000313" key="6">
    <source>
        <dbReference type="EMBL" id="OMP13926.1"/>
    </source>
</evidence>
<dbReference type="Pfam" id="PF12833">
    <property type="entry name" value="HTH_18"/>
    <property type="match status" value="1"/>
</dbReference>
<dbReference type="PANTHER" id="PTHR43280">
    <property type="entry name" value="ARAC-FAMILY TRANSCRIPTIONAL REGULATOR"/>
    <property type="match status" value="1"/>
</dbReference>
<gene>
    <name evidence="6" type="ORF">COLO4_00608</name>
</gene>
<evidence type="ECO:0000256" key="1">
    <source>
        <dbReference type="ARBA" id="ARBA00023015"/>
    </source>
</evidence>
<evidence type="ECO:0000256" key="2">
    <source>
        <dbReference type="ARBA" id="ARBA00023125"/>
    </source>
</evidence>
<feature type="compositionally biased region" description="Acidic residues" evidence="4">
    <location>
        <begin position="47"/>
        <end position="63"/>
    </location>
</feature>
<accession>A0A1R3L3K6</accession>
<feature type="non-terminal residue" evidence="6">
    <location>
        <position position="194"/>
    </location>
</feature>